<keyword evidence="4 9" id="KW-0808">Transferase</keyword>
<protein>
    <recommendedName>
        <fullName evidence="3 9">Gluconokinase</fullName>
        <ecNumber evidence="3 9">2.7.1.12</ecNumber>
    </recommendedName>
</protein>
<evidence type="ECO:0000256" key="9">
    <source>
        <dbReference type="RuleBase" id="RU363066"/>
    </source>
</evidence>
<sequence length="173" mass="19287">MESGRIFIVMGVSGSGKTTIGQLLAKKLGIPFHDADDFHSAANKDKMAHGIPLTDDDRRDWLAQMTAGISEWEKTGGAVLACSALKEVYRQELQSGAQQPIKWTFLDGSRELLRGRLLHRKGHYMKADLLDSQLETLEKPSYGLRIELSNQQSPQSIVAEIIQAYVPEHVEQK</sequence>
<evidence type="ECO:0000256" key="4">
    <source>
        <dbReference type="ARBA" id="ARBA00022679"/>
    </source>
</evidence>
<name>A0ABQ1UN89_9BACT</name>
<comment type="similarity">
    <text evidence="2 9">Belongs to the gluconokinase GntK/GntV family.</text>
</comment>
<dbReference type="InterPro" id="IPR027417">
    <property type="entry name" value="P-loop_NTPase"/>
</dbReference>
<evidence type="ECO:0000256" key="8">
    <source>
        <dbReference type="ARBA" id="ARBA00048090"/>
    </source>
</evidence>
<dbReference type="SUPFAM" id="SSF52540">
    <property type="entry name" value="P-loop containing nucleoside triphosphate hydrolases"/>
    <property type="match status" value="1"/>
</dbReference>
<dbReference type="NCBIfam" id="TIGR01313">
    <property type="entry name" value="therm_gnt_kin"/>
    <property type="match status" value="1"/>
</dbReference>
<comment type="pathway">
    <text evidence="1">Carbohydrate acid metabolism.</text>
</comment>
<evidence type="ECO:0000256" key="2">
    <source>
        <dbReference type="ARBA" id="ARBA00008420"/>
    </source>
</evidence>
<reference evidence="11" key="1">
    <citation type="journal article" date="2019" name="Int. J. Syst. Evol. Microbiol.">
        <title>The Global Catalogue of Microorganisms (GCM) 10K type strain sequencing project: providing services to taxonomists for standard genome sequencing and annotation.</title>
        <authorList>
            <consortium name="The Broad Institute Genomics Platform"/>
            <consortium name="The Broad Institute Genome Sequencing Center for Infectious Disease"/>
            <person name="Wu L."/>
            <person name="Ma J."/>
        </authorList>
    </citation>
    <scope>NUCLEOTIDE SEQUENCE [LARGE SCALE GENOMIC DNA]</scope>
    <source>
        <strain evidence="11">CGMCC 1.15197</strain>
    </source>
</reference>
<keyword evidence="7 9" id="KW-0067">ATP-binding</keyword>
<keyword evidence="11" id="KW-1185">Reference proteome</keyword>
<evidence type="ECO:0000256" key="1">
    <source>
        <dbReference type="ARBA" id="ARBA00004761"/>
    </source>
</evidence>
<evidence type="ECO:0000256" key="6">
    <source>
        <dbReference type="ARBA" id="ARBA00022777"/>
    </source>
</evidence>
<dbReference type="PANTHER" id="PTHR43442">
    <property type="entry name" value="GLUCONOKINASE-RELATED"/>
    <property type="match status" value="1"/>
</dbReference>
<proteinExistence type="inferred from homology"/>
<dbReference type="Gene3D" id="3.40.50.300">
    <property type="entry name" value="P-loop containing nucleotide triphosphate hydrolases"/>
    <property type="match status" value="1"/>
</dbReference>
<dbReference type="Pfam" id="PF01202">
    <property type="entry name" value="SKI"/>
    <property type="match status" value="1"/>
</dbReference>
<dbReference type="RefSeq" id="WP_188815663.1">
    <property type="nucleotide sequence ID" value="NZ_BMHT01000007.1"/>
</dbReference>
<dbReference type="EMBL" id="BMHT01000007">
    <property type="protein sequence ID" value="GGF23080.1"/>
    <property type="molecule type" value="Genomic_DNA"/>
</dbReference>
<evidence type="ECO:0000256" key="3">
    <source>
        <dbReference type="ARBA" id="ARBA00012054"/>
    </source>
</evidence>
<dbReference type="CDD" id="cd02021">
    <property type="entry name" value="GntK"/>
    <property type="match status" value="1"/>
</dbReference>
<accession>A0ABQ1UN89</accession>
<comment type="catalytic activity">
    <reaction evidence="8 9">
        <text>D-gluconate + ATP = 6-phospho-D-gluconate + ADP + H(+)</text>
        <dbReference type="Rhea" id="RHEA:19433"/>
        <dbReference type="ChEBI" id="CHEBI:15378"/>
        <dbReference type="ChEBI" id="CHEBI:18391"/>
        <dbReference type="ChEBI" id="CHEBI:30616"/>
        <dbReference type="ChEBI" id="CHEBI:58759"/>
        <dbReference type="ChEBI" id="CHEBI:456216"/>
        <dbReference type="EC" id="2.7.1.12"/>
    </reaction>
</comment>
<dbReference type="InterPro" id="IPR031322">
    <property type="entry name" value="Shikimate/glucono_kinase"/>
</dbReference>
<keyword evidence="5 9" id="KW-0547">Nucleotide-binding</keyword>
<evidence type="ECO:0000256" key="5">
    <source>
        <dbReference type="ARBA" id="ARBA00022741"/>
    </source>
</evidence>
<comment type="caution">
    <text evidence="10">The sequence shown here is derived from an EMBL/GenBank/DDBJ whole genome shotgun (WGS) entry which is preliminary data.</text>
</comment>
<dbReference type="InterPro" id="IPR006001">
    <property type="entry name" value="Therm_gnt_kin"/>
</dbReference>
<gene>
    <name evidence="10" type="ORF">GCM10011383_38420</name>
</gene>
<organism evidence="10 11">
    <name type="scientific">Hymenobacter cavernae</name>
    <dbReference type="NCBI Taxonomy" id="2044852"/>
    <lineage>
        <taxon>Bacteria</taxon>
        <taxon>Pseudomonadati</taxon>
        <taxon>Bacteroidota</taxon>
        <taxon>Cytophagia</taxon>
        <taxon>Cytophagales</taxon>
        <taxon>Hymenobacteraceae</taxon>
        <taxon>Hymenobacter</taxon>
    </lineage>
</organism>
<evidence type="ECO:0000313" key="10">
    <source>
        <dbReference type="EMBL" id="GGF23080.1"/>
    </source>
</evidence>
<evidence type="ECO:0000256" key="7">
    <source>
        <dbReference type="ARBA" id="ARBA00022840"/>
    </source>
</evidence>
<dbReference type="EC" id="2.7.1.12" evidence="3 9"/>
<keyword evidence="6 9" id="KW-0418">Kinase</keyword>
<evidence type="ECO:0000313" key="11">
    <source>
        <dbReference type="Proteomes" id="UP000632273"/>
    </source>
</evidence>
<dbReference type="PANTHER" id="PTHR43442:SF3">
    <property type="entry name" value="GLUCONOKINASE-RELATED"/>
    <property type="match status" value="1"/>
</dbReference>
<dbReference type="Proteomes" id="UP000632273">
    <property type="component" value="Unassembled WGS sequence"/>
</dbReference>